<keyword evidence="1" id="KW-0812">Transmembrane</keyword>
<sequence length="434" mass="47709">MLKQWIVLLILRRVCGVVLLVGSRWRRVVVLLVRERSPLRLLSQPISPSSSHSSSWCSSLAVRGFDPTVNSSRRSLVLDRLVQVARVAVVLGLSSVVIAVASILLPSVLVFRALAIFVVSMGISLGCVRQLDRSKSQPRLRVMDDSLGVVLLSFNRPELLVGGEKPVEARFVNAADALVNCVVVAGEETSRGTSREFSSVFCVERYTSSFGVLRLVPAARSCCVWMISREQWSRCIPEPLRVTQVLDSRFPHGYPAQCVEHEKRSLGKSETKIEDRPPDAAACGGATPSAIAHARRALAALSSRERPPMVARTWRILGDASHACASAAACLVAHGGCTAARCLRRWWPIRCVAGRRPLSRIAAPPSRTTVALWRDESGAGRGVVCRWLHKVAGRWPTNTRRCARSRASLAPPCEVVRWRRPPLRRRSGEFPAMS</sequence>
<reference evidence="2 3" key="1">
    <citation type="journal article" date="2015" name="Proc. Natl. Acad. Sci. U.S.A.">
        <title>The resurrection genome of Boea hygrometrica: A blueprint for survival of dehydration.</title>
        <authorList>
            <person name="Xiao L."/>
            <person name="Yang G."/>
            <person name="Zhang L."/>
            <person name="Yang X."/>
            <person name="Zhao S."/>
            <person name="Ji Z."/>
            <person name="Zhou Q."/>
            <person name="Hu M."/>
            <person name="Wang Y."/>
            <person name="Chen M."/>
            <person name="Xu Y."/>
            <person name="Jin H."/>
            <person name="Xiao X."/>
            <person name="Hu G."/>
            <person name="Bao F."/>
            <person name="Hu Y."/>
            <person name="Wan P."/>
            <person name="Li L."/>
            <person name="Deng X."/>
            <person name="Kuang T."/>
            <person name="Xiang C."/>
            <person name="Zhu J.K."/>
            <person name="Oliver M.J."/>
            <person name="He Y."/>
        </authorList>
    </citation>
    <scope>NUCLEOTIDE SEQUENCE [LARGE SCALE GENOMIC DNA]</scope>
    <source>
        <strain evidence="3">cv. XS01</strain>
    </source>
</reference>
<keyword evidence="1" id="KW-1133">Transmembrane helix</keyword>
<keyword evidence="3" id="KW-1185">Reference proteome</keyword>
<dbReference type="AlphaFoldDB" id="A0A2Z7AB37"/>
<accession>A0A2Z7AB37</accession>
<evidence type="ECO:0000313" key="2">
    <source>
        <dbReference type="EMBL" id="KZV18575.1"/>
    </source>
</evidence>
<gene>
    <name evidence="2" type="ORF">F511_42446</name>
</gene>
<organism evidence="2 3">
    <name type="scientific">Dorcoceras hygrometricum</name>
    <dbReference type="NCBI Taxonomy" id="472368"/>
    <lineage>
        <taxon>Eukaryota</taxon>
        <taxon>Viridiplantae</taxon>
        <taxon>Streptophyta</taxon>
        <taxon>Embryophyta</taxon>
        <taxon>Tracheophyta</taxon>
        <taxon>Spermatophyta</taxon>
        <taxon>Magnoliopsida</taxon>
        <taxon>eudicotyledons</taxon>
        <taxon>Gunneridae</taxon>
        <taxon>Pentapetalae</taxon>
        <taxon>asterids</taxon>
        <taxon>lamiids</taxon>
        <taxon>Lamiales</taxon>
        <taxon>Gesneriaceae</taxon>
        <taxon>Didymocarpoideae</taxon>
        <taxon>Trichosporeae</taxon>
        <taxon>Loxocarpinae</taxon>
        <taxon>Dorcoceras</taxon>
    </lineage>
</organism>
<name>A0A2Z7AB37_9LAMI</name>
<evidence type="ECO:0000313" key="3">
    <source>
        <dbReference type="Proteomes" id="UP000250235"/>
    </source>
</evidence>
<dbReference type="Proteomes" id="UP000250235">
    <property type="component" value="Unassembled WGS sequence"/>
</dbReference>
<proteinExistence type="predicted"/>
<dbReference type="EMBL" id="KV017360">
    <property type="protein sequence ID" value="KZV18575.1"/>
    <property type="molecule type" value="Genomic_DNA"/>
</dbReference>
<evidence type="ECO:0000256" key="1">
    <source>
        <dbReference type="SAM" id="Phobius"/>
    </source>
</evidence>
<keyword evidence="1" id="KW-0472">Membrane</keyword>
<protein>
    <submittedName>
        <fullName evidence="2">Uncharacterized protein</fullName>
    </submittedName>
</protein>
<feature type="transmembrane region" description="Helical" evidence="1">
    <location>
        <begin position="84"/>
        <end position="105"/>
    </location>
</feature>